<dbReference type="eggNOG" id="ENOG502QT81">
    <property type="taxonomic scope" value="Eukaryota"/>
</dbReference>
<dbReference type="OrthoDB" id="10005568at2759"/>
<comment type="function">
    <text evidence="12">G-protein-coupled receptor of lysophosphatidylserine (LysoPS) that plays different roles in immune response. Acts a damage-sensing receptor that triggers tissue repair upon recognition of dying neutrophils. Mechanistically, apoptotic neutrophils release lysophosphatydilserine that are recognized by type 3 innate lymphoid cells (ILC3s) via GPR34, which activates downstream PI3K-AKT and RAS-ERK signaling pathways leading to STAT3 activation and IL-22 production. Plays an important role in microglial function, controlling morphology and phagocytosis.</text>
</comment>
<protein>
    <recommendedName>
        <fullName evidence="11">Probable G-protein coupled receptor 34</fullName>
    </recommendedName>
</protein>
<evidence type="ECO:0000256" key="9">
    <source>
        <dbReference type="ARBA" id="ARBA00023180"/>
    </source>
</evidence>
<feature type="domain" description="G-protein coupled receptors family 1 profile" evidence="15">
    <location>
        <begin position="60"/>
        <end position="320"/>
    </location>
</feature>
<keyword evidence="10 13" id="KW-0807">Transducer</keyword>
<dbReference type="Gene3D" id="1.20.1070.10">
    <property type="entry name" value="Rhodopsin 7-helix transmembrane proteins"/>
    <property type="match status" value="1"/>
</dbReference>
<dbReference type="KEGG" id="ola:105355883"/>
<proteinExistence type="inferred from homology"/>
<evidence type="ECO:0000256" key="13">
    <source>
        <dbReference type="RuleBase" id="RU000688"/>
    </source>
</evidence>
<dbReference type="Proteomes" id="UP000001038">
    <property type="component" value="Chromosome 2"/>
</dbReference>
<dbReference type="GO" id="GO:0005886">
    <property type="term" value="C:plasma membrane"/>
    <property type="evidence" value="ECO:0007669"/>
    <property type="project" value="UniProtKB-SubCell"/>
</dbReference>
<dbReference type="PRINTS" id="PR01157">
    <property type="entry name" value="P2YPURNOCPTR"/>
</dbReference>
<evidence type="ECO:0000256" key="3">
    <source>
        <dbReference type="ARBA" id="ARBA00022692"/>
    </source>
</evidence>
<dbReference type="Pfam" id="PF00001">
    <property type="entry name" value="7tm_1"/>
    <property type="match status" value="1"/>
</dbReference>
<dbReference type="GeneTree" id="ENSGT01110000267167"/>
<keyword evidence="3 13" id="KW-0812">Transmembrane</keyword>
<keyword evidence="2" id="KW-1003">Cell membrane</keyword>
<evidence type="ECO:0000256" key="7">
    <source>
        <dbReference type="ARBA" id="ARBA00023157"/>
    </source>
</evidence>
<keyword evidence="8 13" id="KW-0675">Receptor</keyword>
<accession>H2LJ71</accession>
<evidence type="ECO:0000256" key="12">
    <source>
        <dbReference type="ARBA" id="ARBA00045234"/>
    </source>
</evidence>
<dbReference type="GO" id="GO:0007186">
    <property type="term" value="P:G protein-coupled receptor signaling pathway"/>
    <property type="evidence" value="ECO:0000318"/>
    <property type="project" value="GO_Central"/>
</dbReference>
<dbReference type="PROSITE" id="PS50262">
    <property type="entry name" value="G_PROTEIN_RECEP_F1_2"/>
    <property type="match status" value="1"/>
</dbReference>
<reference evidence="16" key="2">
    <citation type="submission" date="2025-08" db="UniProtKB">
        <authorList>
            <consortium name="Ensembl"/>
        </authorList>
    </citation>
    <scope>IDENTIFICATION</scope>
    <source>
        <strain evidence="16">Hd-rR</strain>
    </source>
</reference>
<feature type="transmembrane region" description="Helical" evidence="14">
    <location>
        <begin position="260"/>
        <end position="276"/>
    </location>
</feature>
<comment type="similarity">
    <text evidence="13">Belongs to the G-protein coupled receptor 1 family.</text>
</comment>
<keyword evidence="7" id="KW-1015">Disulfide bond</keyword>
<dbReference type="Bgee" id="ENSORLG00000004812">
    <property type="expression patterns" value="Expressed in pharyngeal gill and 9 other cell types or tissues"/>
</dbReference>
<dbReference type="FunFam" id="1.20.1070.10:FF:000150">
    <property type="entry name" value="probable G-protein coupled receptor 34"/>
    <property type="match status" value="1"/>
</dbReference>
<reference evidence="16 17" key="1">
    <citation type="journal article" date="2007" name="Nature">
        <title>The medaka draft genome and insights into vertebrate genome evolution.</title>
        <authorList>
            <person name="Kasahara M."/>
            <person name="Naruse K."/>
            <person name="Sasaki S."/>
            <person name="Nakatani Y."/>
            <person name="Qu W."/>
            <person name="Ahsan B."/>
            <person name="Yamada T."/>
            <person name="Nagayasu Y."/>
            <person name="Doi K."/>
            <person name="Kasai Y."/>
            <person name="Jindo T."/>
            <person name="Kobayashi D."/>
            <person name="Shimada A."/>
            <person name="Toyoda A."/>
            <person name="Kuroki Y."/>
            <person name="Fujiyama A."/>
            <person name="Sasaki T."/>
            <person name="Shimizu A."/>
            <person name="Asakawa S."/>
            <person name="Shimizu N."/>
            <person name="Hashimoto S."/>
            <person name="Yang J."/>
            <person name="Lee Y."/>
            <person name="Matsushima K."/>
            <person name="Sugano S."/>
            <person name="Sakaizumi M."/>
            <person name="Narita T."/>
            <person name="Ohishi K."/>
            <person name="Haga S."/>
            <person name="Ohta F."/>
            <person name="Nomoto H."/>
            <person name="Nogata K."/>
            <person name="Morishita T."/>
            <person name="Endo T."/>
            <person name="Shin-I T."/>
            <person name="Takeda H."/>
            <person name="Morishita S."/>
            <person name="Kohara Y."/>
        </authorList>
    </citation>
    <scope>NUCLEOTIDE SEQUENCE [LARGE SCALE GENOMIC DNA]</scope>
    <source>
        <strain evidence="16 17">Hd-rR</strain>
    </source>
</reference>
<feature type="transmembrane region" description="Helical" evidence="14">
    <location>
        <begin position="47"/>
        <end position="69"/>
    </location>
</feature>
<dbReference type="Ensembl" id="ENSORLT00000006058.2">
    <property type="protein sequence ID" value="ENSORLP00000006057.2"/>
    <property type="gene ID" value="ENSORLG00000004812.2"/>
</dbReference>
<evidence type="ECO:0000313" key="17">
    <source>
        <dbReference type="Proteomes" id="UP000001038"/>
    </source>
</evidence>
<evidence type="ECO:0000256" key="8">
    <source>
        <dbReference type="ARBA" id="ARBA00023170"/>
    </source>
</evidence>
<evidence type="ECO:0000256" key="2">
    <source>
        <dbReference type="ARBA" id="ARBA00022475"/>
    </source>
</evidence>
<dbReference type="AlphaFoldDB" id="H2LJ71"/>
<keyword evidence="6 14" id="KW-0472">Membrane</keyword>
<name>H2LJ71_ORYLA</name>
<reference evidence="16" key="3">
    <citation type="submission" date="2025-09" db="UniProtKB">
        <authorList>
            <consortium name="Ensembl"/>
        </authorList>
    </citation>
    <scope>IDENTIFICATION</scope>
    <source>
        <strain evidence="16">Hd-rR</strain>
    </source>
</reference>
<keyword evidence="5 13" id="KW-0297">G-protein coupled receptor</keyword>
<dbReference type="RefSeq" id="XP_011483280.1">
    <property type="nucleotide sequence ID" value="XM_011484978.3"/>
</dbReference>
<evidence type="ECO:0000256" key="10">
    <source>
        <dbReference type="ARBA" id="ARBA00023224"/>
    </source>
</evidence>
<sequence length="404" mass="44700">MGATNFPSPYSSTPPFSSVSSPSFNSSASPTAPPCQMEIASLRQLLAVVYSLCFVFGLVCNLFALWVFLFVDSKRNSVRVFLINCAVADLVLLACLPFRVSYHARGDKWVLGSLACKLVGNAFYVNMYISILLLGFISLDRFLRLRGKRRARRGCGGTLCGGTQMWSWGVCGSLWGISFLLFIVMVATAENKDVDKCFHYRRNPKGIICINAAAVFLFWVVFAMLIISYSKISGRLLQVSRDRPDLPNAHKYARTAKKSFFVLFLFTVCFGPYHAFRPVYIHSQLSGDPLPCDYQKLMDRTNELMLLLSAFNSCLDPVMYFLLSGSVRKTAVRALGPRLCGWLCCDAGAKLDHSSTMEFRRPSVAVSLQATAPNTPCATPRTSICAMNATLRHAGVMMLPPAGR</sequence>
<gene>
    <name evidence="16" type="primary">LOC105355883</name>
</gene>
<keyword evidence="9" id="KW-0325">Glycoprotein</keyword>
<evidence type="ECO:0000313" key="16">
    <source>
        <dbReference type="Ensembl" id="ENSORLP00000006057.2"/>
    </source>
</evidence>
<feature type="transmembrane region" description="Helical" evidence="14">
    <location>
        <begin position="81"/>
        <end position="102"/>
    </location>
</feature>
<dbReference type="PROSITE" id="PS00237">
    <property type="entry name" value="G_PROTEIN_RECEP_F1_1"/>
    <property type="match status" value="1"/>
</dbReference>
<evidence type="ECO:0000259" key="15">
    <source>
        <dbReference type="PROSITE" id="PS50262"/>
    </source>
</evidence>
<evidence type="ECO:0000256" key="6">
    <source>
        <dbReference type="ARBA" id="ARBA00023136"/>
    </source>
</evidence>
<dbReference type="SUPFAM" id="SSF81321">
    <property type="entry name" value="Family A G protein-coupled receptor-like"/>
    <property type="match status" value="1"/>
</dbReference>
<comment type="subcellular location">
    <subcellularLocation>
        <location evidence="1">Cell membrane</location>
        <topology evidence="1">Multi-pass membrane protein</topology>
    </subcellularLocation>
</comment>
<dbReference type="HOGENOM" id="CLU_009579_8_2_1"/>
<evidence type="ECO:0000256" key="4">
    <source>
        <dbReference type="ARBA" id="ARBA00022989"/>
    </source>
</evidence>
<dbReference type="GO" id="GO:0045028">
    <property type="term" value="F:G protein-coupled purinergic nucleotide receptor activity"/>
    <property type="evidence" value="ECO:0000318"/>
    <property type="project" value="GO_Central"/>
</dbReference>
<dbReference type="PRINTS" id="PR00237">
    <property type="entry name" value="GPCRRHODOPSN"/>
</dbReference>
<dbReference type="InterPro" id="IPR017452">
    <property type="entry name" value="GPCR_Rhodpsn_7TM"/>
</dbReference>
<evidence type="ECO:0000256" key="1">
    <source>
        <dbReference type="ARBA" id="ARBA00004651"/>
    </source>
</evidence>
<evidence type="ECO:0000256" key="14">
    <source>
        <dbReference type="SAM" id="Phobius"/>
    </source>
</evidence>
<feature type="transmembrane region" description="Helical" evidence="14">
    <location>
        <begin position="165"/>
        <end position="187"/>
    </location>
</feature>
<dbReference type="PANTHER" id="PTHR24233:SF1">
    <property type="entry name" value="G-PROTEIN COUPLED RECEPTOR 34-RELATED"/>
    <property type="match status" value="1"/>
</dbReference>
<organism evidence="16 17">
    <name type="scientific">Oryzias latipes</name>
    <name type="common">Japanese rice fish</name>
    <name type="synonym">Japanese killifish</name>
    <dbReference type="NCBI Taxonomy" id="8090"/>
    <lineage>
        <taxon>Eukaryota</taxon>
        <taxon>Metazoa</taxon>
        <taxon>Chordata</taxon>
        <taxon>Craniata</taxon>
        <taxon>Vertebrata</taxon>
        <taxon>Euteleostomi</taxon>
        <taxon>Actinopterygii</taxon>
        <taxon>Neopterygii</taxon>
        <taxon>Teleostei</taxon>
        <taxon>Neoteleostei</taxon>
        <taxon>Acanthomorphata</taxon>
        <taxon>Ovalentaria</taxon>
        <taxon>Atherinomorphae</taxon>
        <taxon>Beloniformes</taxon>
        <taxon>Adrianichthyidae</taxon>
        <taxon>Oryziinae</taxon>
        <taxon>Oryzias</taxon>
    </lineage>
</organism>
<dbReference type="GeneID" id="105355883"/>
<dbReference type="PANTHER" id="PTHR24233">
    <property type="entry name" value="P2Y PURINOCEPTOR-RELATED G-PROTEIN COUPLED RECEPTOR"/>
    <property type="match status" value="1"/>
</dbReference>
<keyword evidence="4 14" id="KW-1133">Transmembrane helix</keyword>
<feature type="transmembrane region" description="Helical" evidence="14">
    <location>
        <begin position="207"/>
        <end position="227"/>
    </location>
</feature>
<feature type="transmembrane region" description="Helical" evidence="14">
    <location>
        <begin position="122"/>
        <end position="144"/>
    </location>
</feature>
<dbReference type="InterPro" id="IPR000276">
    <property type="entry name" value="GPCR_Rhodpsn"/>
</dbReference>
<keyword evidence="17" id="KW-1185">Reference proteome</keyword>
<dbReference type="InParanoid" id="H2LJ71"/>
<evidence type="ECO:0000256" key="11">
    <source>
        <dbReference type="ARBA" id="ARBA00035691"/>
    </source>
</evidence>
<evidence type="ECO:0000256" key="5">
    <source>
        <dbReference type="ARBA" id="ARBA00023040"/>
    </source>
</evidence>
<feature type="transmembrane region" description="Helical" evidence="14">
    <location>
        <begin position="304"/>
        <end position="323"/>
    </location>
</feature>